<proteinExistence type="predicted"/>
<keyword evidence="2" id="KW-1185">Reference proteome</keyword>
<accession>A0AAP0KP65</accession>
<organism evidence="1 2">
    <name type="scientific">Stephania japonica</name>
    <dbReference type="NCBI Taxonomy" id="461633"/>
    <lineage>
        <taxon>Eukaryota</taxon>
        <taxon>Viridiplantae</taxon>
        <taxon>Streptophyta</taxon>
        <taxon>Embryophyta</taxon>
        <taxon>Tracheophyta</taxon>
        <taxon>Spermatophyta</taxon>
        <taxon>Magnoliopsida</taxon>
        <taxon>Ranunculales</taxon>
        <taxon>Menispermaceae</taxon>
        <taxon>Menispermoideae</taxon>
        <taxon>Cissampelideae</taxon>
        <taxon>Stephania</taxon>
    </lineage>
</organism>
<name>A0AAP0KP65_9MAGN</name>
<dbReference type="AlphaFoldDB" id="A0AAP0KP65"/>
<gene>
    <name evidence="1" type="ORF">Sjap_003636</name>
</gene>
<evidence type="ECO:0000313" key="2">
    <source>
        <dbReference type="Proteomes" id="UP001417504"/>
    </source>
</evidence>
<comment type="caution">
    <text evidence="1">The sequence shown here is derived from an EMBL/GenBank/DDBJ whole genome shotgun (WGS) entry which is preliminary data.</text>
</comment>
<reference evidence="1 2" key="1">
    <citation type="submission" date="2024-01" db="EMBL/GenBank/DDBJ databases">
        <title>Genome assemblies of Stephania.</title>
        <authorList>
            <person name="Yang L."/>
        </authorList>
    </citation>
    <scope>NUCLEOTIDE SEQUENCE [LARGE SCALE GENOMIC DNA]</scope>
    <source>
        <strain evidence="1">QJT</strain>
        <tissue evidence="1">Leaf</tissue>
    </source>
</reference>
<dbReference type="EMBL" id="JBBNAE010000001">
    <property type="protein sequence ID" value="KAK9156156.1"/>
    <property type="molecule type" value="Genomic_DNA"/>
</dbReference>
<protein>
    <submittedName>
        <fullName evidence="1">Uncharacterized protein</fullName>
    </submittedName>
</protein>
<evidence type="ECO:0000313" key="1">
    <source>
        <dbReference type="EMBL" id="KAK9156156.1"/>
    </source>
</evidence>
<sequence>MKLVVSTDCTGISLFFLFFFLGLRMLASASPSSIALSTFGSFKFLSFERVE</sequence>
<dbReference type="Proteomes" id="UP001417504">
    <property type="component" value="Unassembled WGS sequence"/>
</dbReference>